<evidence type="ECO:0000313" key="1">
    <source>
        <dbReference type="EMBL" id="SFI32977.1"/>
    </source>
</evidence>
<keyword evidence="2" id="KW-1185">Reference proteome</keyword>
<reference evidence="2" key="1">
    <citation type="submission" date="2016-10" db="EMBL/GenBank/DDBJ databases">
        <authorList>
            <person name="Varghese N."/>
            <person name="Submissions S."/>
        </authorList>
    </citation>
    <scope>NUCLEOTIDE SEQUENCE [LARGE SCALE GENOMIC DNA]</scope>
    <source>
        <strain evidence="2">DSM 21857</strain>
    </source>
</reference>
<gene>
    <name evidence="1" type="ORF">SAMN03080618_00090</name>
</gene>
<protein>
    <submittedName>
        <fullName evidence="1">Uncharacterized protein</fullName>
    </submittedName>
</protein>
<dbReference type="RefSeq" id="WP_280139821.1">
    <property type="nucleotide sequence ID" value="NZ_FORF01000001.1"/>
</dbReference>
<proteinExistence type="predicted"/>
<dbReference type="Proteomes" id="UP000242763">
    <property type="component" value="Unassembled WGS sequence"/>
</dbReference>
<sequence length="43" mass="4911">MRLLLLALGSWALWKICQENQLLQPAKLADSDAKPRRLPAPKR</sequence>
<organism evidence="1 2">
    <name type="scientific">Aquamicrobium aerolatum DSM 21857</name>
    <dbReference type="NCBI Taxonomy" id="1121003"/>
    <lineage>
        <taxon>Bacteria</taxon>
        <taxon>Pseudomonadati</taxon>
        <taxon>Pseudomonadota</taxon>
        <taxon>Alphaproteobacteria</taxon>
        <taxon>Hyphomicrobiales</taxon>
        <taxon>Phyllobacteriaceae</taxon>
        <taxon>Aerobium</taxon>
    </lineage>
</organism>
<dbReference type="AlphaFoldDB" id="A0A1I3HBM0"/>
<accession>A0A1I3HBM0</accession>
<dbReference type="EMBL" id="FORF01000001">
    <property type="protein sequence ID" value="SFI32977.1"/>
    <property type="molecule type" value="Genomic_DNA"/>
</dbReference>
<name>A0A1I3HBM0_9HYPH</name>
<evidence type="ECO:0000313" key="2">
    <source>
        <dbReference type="Proteomes" id="UP000242763"/>
    </source>
</evidence>